<dbReference type="Gene3D" id="3.40.50.410">
    <property type="entry name" value="von Willebrand factor, type A domain"/>
    <property type="match status" value="1"/>
</dbReference>
<keyword evidence="1" id="KW-0732">Signal</keyword>
<dbReference type="InterPro" id="IPR036465">
    <property type="entry name" value="vWFA_dom_sf"/>
</dbReference>
<reference evidence="3 4" key="1">
    <citation type="submission" date="2016-10" db="EMBL/GenBank/DDBJ databases">
        <authorList>
            <person name="de Groot N.N."/>
        </authorList>
    </citation>
    <scope>NUCLEOTIDE SEQUENCE [LARGE SCALE GENOMIC DNA]</scope>
    <source>
        <strain evidence="3 4">DSM 22489</strain>
    </source>
</reference>
<proteinExistence type="predicted"/>
<organism evidence="3 4">
    <name type="scientific">Bryocella elongata</name>
    <dbReference type="NCBI Taxonomy" id="863522"/>
    <lineage>
        <taxon>Bacteria</taxon>
        <taxon>Pseudomonadati</taxon>
        <taxon>Acidobacteriota</taxon>
        <taxon>Terriglobia</taxon>
        <taxon>Terriglobales</taxon>
        <taxon>Acidobacteriaceae</taxon>
        <taxon>Bryocella</taxon>
    </lineage>
</organism>
<evidence type="ECO:0000256" key="1">
    <source>
        <dbReference type="SAM" id="SignalP"/>
    </source>
</evidence>
<sequence length="324" mass="35536">MRTLAVAALFLLTPALAVSQQPEPLPAPSDQTPTITVTSRIVALDALVRDKSGNLIVDLAQPDFNLKVDGHTQPVRYFNRDQDLPLTVGLLFDTSASQHQYFDDEALAGSIFLRDTLTRSNDRAFLVAFDTSAFLLQPFTHSLPSLNNGMRLLGYRTNQLSSGANATHLYDAIVHVCGQVLEQDPTGANTGRRAILILTDGEDVGSRANVDDAIRAAQEANTAVYSILYTRETADYPHVPGQRDGIGVMRRISAETGGREFLVQRGVSISAVFGAIAQELRSEYRLAFTPPESKPGKYHRIELKGNDPRLVVQARTGYWERTAK</sequence>
<feature type="domain" description="VWFA" evidence="2">
    <location>
        <begin position="87"/>
        <end position="276"/>
    </location>
</feature>
<dbReference type="NCBIfam" id="TIGR03436">
    <property type="entry name" value="acidobact_VWFA"/>
    <property type="match status" value="1"/>
</dbReference>
<feature type="signal peptide" evidence="1">
    <location>
        <begin position="1"/>
        <end position="17"/>
    </location>
</feature>
<dbReference type="InterPro" id="IPR002035">
    <property type="entry name" value="VWF_A"/>
</dbReference>
<dbReference type="RefSeq" id="WP_103932856.1">
    <property type="nucleotide sequence ID" value="NZ_FNVA01000003.1"/>
</dbReference>
<feature type="chain" id="PRO_5009289751" evidence="1">
    <location>
        <begin position="18"/>
        <end position="324"/>
    </location>
</feature>
<dbReference type="PROSITE" id="PS50234">
    <property type="entry name" value="VWFA"/>
    <property type="match status" value="1"/>
</dbReference>
<evidence type="ECO:0000259" key="2">
    <source>
        <dbReference type="PROSITE" id="PS50234"/>
    </source>
</evidence>
<dbReference type="SUPFAM" id="SSF53300">
    <property type="entry name" value="vWA-like"/>
    <property type="match status" value="1"/>
</dbReference>
<evidence type="ECO:0000313" key="4">
    <source>
        <dbReference type="Proteomes" id="UP000236728"/>
    </source>
</evidence>
<gene>
    <name evidence="3" type="ORF">SAMN05421819_1932</name>
</gene>
<dbReference type="Proteomes" id="UP000236728">
    <property type="component" value="Unassembled WGS sequence"/>
</dbReference>
<evidence type="ECO:0000313" key="3">
    <source>
        <dbReference type="EMBL" id="SEG14141.1"/>
    </source>
</evidence>
<dbReference type="InterPro" id="IPR017802">
    <property type="entry name" value="VWFA-rel_acidobac-type"/>
</dbReference>
<dbReference type="OrthoDB" id="115020at2"/>
<accession>A0A1H5XQW0</accession>
<keyword evidence="4" id="KW-1185">Reference proteome</keyword>
<dbReference type="AlphaFoldDB" id="A0A1H5XQW0"/>
<name>A0A1H5XQW0_9BACT</name>
<protein>
    <submittedName>
        <fullName evidence="3">Ca-activated chloride channel family protein</fullName>
    </submittedName>
</protein>
<dbReference type="EMBL" id="FNVA01000003">
    <property type="protein sequence ID" value="SEG14141.1"/>
    <property type="molecule type" value="Genomic_DNA"/>
</dbReference>